<reference evidence="1 2" key="1">
    <citation type="journal article" date="2018" name="G3 (Bethesda)">
        <title>Phylogenetic and Phylogenomic Definition of Rhizopus Species.</title>
        <authorList>
            <person name="Gryganskyi A.P."/>
            <person name="Golan J."/>
            <person name="Dolatabadi S."/>
            <person name="Mondo S."/>
            <person name="Robb S."/>
            <person name="Idnurm A."/>
            <person name="Muszewska A."/>
            <person name="Steczkiewicz K."/>
            <person name="Masonjones S."/>
            <person name="Liao H.L."/>
            <person name="Gajdeczka M.T."/>
            <person name="Anike F."/>
            <person name="Vuek A."/>
            <person name="Anishchenko I.M."/>
            <person name="Voigt K."/>
            <person name="de Hoog G.S."/>
            <person name="Smith M.E."/>
            <person name="Heitman J."/>
            <person name="Vilgalys R."/>
            <person name="Stajich J.E."/>
        </authorList>
    </citation>
    <scope>NUCLEOTIDE SEQUENCE [LARGE SCALE GENOMIC DNA]</scope>
    <source>
        <strain evidence="1 2">CBS 357.93</strain>
    </source>
</reference>
<proteinExistence type="predicted"/>
<evidence type="ECO:0000313" key="2">
    <source>
        <dbReference type="Proteomes" id="UP000252139"/>
    </source>
</evidence>
<keyword evidence="2" id="KW-1185">Reference proteome</keyword>
<gene>
    <name evidence="1" type="ORF">CU097_003981</name>
</gene>
<name>A0A367JR20_RHIAZ</name>
<evidence type="ECO:0000313" key="1">
    <source>
        <dbReference type="EMBL" id="RCH92400.1"/>
    </source>
</evidence>
<sequence length="70" mass="7981">MKSKVTKAFHYSNECPNYLGSGSDIETHNSTSEYNGDIMYLDNIFETDSKEADDMVDISNIDEEENYEAD</sequence>
<protein>
    <submittedName>
        <fullName evidence="1">Uncharacterized protein</fullName>
    </submittedName>
</protein>
<comment type="caution">
    <text evidence="1">The sequence shown here is derived from an EMBL/GenBank/DDBJ whole genome shotgun (WGS) entry which is preliminary data.</text>
</comment>
<dbReference type="AlphaFoldDB" id="A0A367JR20"/>
<dbReference type="Proteomes" id="UP000252139">
    <property type="component" value="Unassembled WGS sequence"/>
</dbReference>
<dbReference type="EMBL" id="PJQL01000833">
    <property type="protein sequence ID" value="RCH92400.1"/>
    <property type="molecule type" value="Genomic_DNA"/>
</dbReference>
<accession>A0A367JR20</accession>
<organism evidence="1 2">
    <name type="scientific">Rhizopus azygosporus</name>
    <name type="common">Rhizopus microsporus var. azygosporus</name>
    <dbReference type="NCBI Taxonomy" id="86630"/>
    <lineage>
        <taxon>Eukaryota</taxon>
        <taxon>Fungi</taxon>
        <taxon>Fungi incertae sedis</taxon>
        <taxon>Mucoromycota</taxon>
        <taxon>Mucoromycotina</taxon>
        <taxon>Mucoromycetes</taxon>
        <taxon>Mucorales</taxon>
        <taxon>Mucorineae</taxon>
        <taxon>Rhizopodaceae</taxon>
        <taxon>Rhizopus</taxon>
    </lineage>
</organism>